<dbReference type="EMBL" id="JBHTBQ010000033">
    <property type="protein sequence ID" value="MFC7421302.1"/>
    <property type="molecule type" value="Genomic_DNA"/>
</dbReference>
<keyword evidence="1" id="KW-1133">Transmembrane helix</keyword>
<evidence type="ECO:0000313" key="2">
    <source>
        <dbReference type="EMBL" id="MFC7421302.1"/>
    </source>
</evidence>
<dbReference type="Proteomes" id="UP001596473">
    <property type="component" value="Unassembled WGS sequence"/>
</dbReference>
<gene>
    <name evidence="2" type="ORF">ACFQNF_15670</name>
</gene>
<keyword evidence="3" id="KW-1185">Reference proteome</keyword>
<organism evidence="2 3">
    <name type="scientific">Iodobacter arcticus</name>
    <dbReference type="NCBI Taxonomy" id="590593"/>
    <lineage>
        <taxon>Bacteria</taxon>
        <taxon>Pseudomonadati</taxon>
        <taxon>Pseudomonadota</taxon>
        <taxon>Betaproteobacteria</taxon>
        <taxon>Neisseriales</taxon>
        <taxon>Chitinibacteraceae</taxon>
        <taxon>Iodobacter</taxon>
    </lineage>
</organism>
<name>A0ABW2R060_9NEIS</name>
<proteinExistence type="predicted"/>
<keyword evidence="1" id="KW-0472">Membrane</keyword>
<protein>
    <submittedName>
        <fullName evidence="2">Uncharacterized protein</fullName>
    </submittedName>
</protein>
<comment type="caution">
    <text evidence="2">The sequence shown here is derived from an EMBL/GenBank/DDBJ whole genome shotgun (WGS) entry which is preliminary data.</text>
</comment>
<feature type="transmembrane region" description="Helical" evidence="1">
    <location>
        <begin position="12"/>
        <end position="33"/>
    </location>
</feature>
<reference evidence="3" key="1">
    <citation type="journal article" date="2019" name="Int. J. Syst. Evol. Microbiol.">
        <title>The Global Catalogue of Microorganisms (GCM) 10K type strain sequencing project: providing services to taxonomists for standard genome sequencing and annotation.</title>
        <authorList>
            <consortium name="The Broad Institute Genomics Platform"/>
            <consortium name="The Broad Institute Genome Sequencing Center for Infectious Disease"/>
            <person name="Wu L."/>
            <person name="Ma J."/>
        </authorList>
    </citation>
    <scope>NUCLEOTIDE SEQUENCE [LARGE SCALE GENOMIC DNA]</scope>
    <source>
        <strain evidence="3">CCUG 62945</strain>
    </source>
</reference>
<evidence type="ECO:0000313" key="3">
    <source>
        <dbReference type="Proteomes" id="UP001596473"/>
    </source>
</evidence>
<sequence>MIKLLMSSRWYLWFSFGLLIINIGSGLTAVAVFKVVKPKQVMEEILT</sequence>
<accession>A0ABW2R060</accession>
<evidence type="ECO:0000256" key="1">
    <source>
        <dbReference type="SAM" id="Phobius"/>
    </source>
</evidence>
<keyword evidence="1" id="KW-0812">Transmembrane</keyword>